<accession>A0A7C4LL61</accession>
<evidence type="ECO:0000256" key="2">
    <source>
        <dbReference type="SAM" id="Phobius"/>
    </source>
</evidence>
<gene>
    <name evidence="4" type="ORF">ENS64_11000</name>
</gene>
<name>A0A7C4LL61_9PLAN</name>
<dbReference type="Pfam" id="PF20382">
    <property type="entry name" value="DUF6677"/>
    <property type="match status" value="1"/>
</dbReference>
<feature type="domain" description="DUF6677" evidence="3">
    <location>
        <begin position="21"/>
        <end position="264"/>
    </location>
</feature>
<feature type="compositionally biased region" description="Low complexity" evidence="1">
    <location>
        <begin position="273"/>
        <end position="298"/>
    </location>
</feature>
<sequence length="298" mass="31907">MGVTPSNDHRRRWEEKNVFVAGVLAYLIPGAGHFYQGRLFKGCIYFCCILGTFFGGLKLGEGAVVYNAPNKSWGVSLHYLAQVCVGLPALPAWQQARRAAAPQNRIVVELTEPLKAEFTGELVATGPAQDEVVGPLVGTIELATTPAGSVTDTRGRFVGTLDGKPIELELEGGFRLDRPVSGGFRRKLQCLVARESDQHPHASRLIRGTIPRSFWDAYAAPPDAETLQDLHGRLGKFYDLAIALTMIAGLLNILAIWDAIEGPAYGFGDEVPATDAAGQTAPATATAPSREPAAGSIR</sequence>
<protein>
    <recommendedName>
        <fullName evidence="3">DUF6677 domain-containing protein</fullName>
    </recommendedName>
</protein>
<evidence type="ECO:0000256" key="1">
    <source>
        <dbReference type="SAM" id="MobiDB-lite"/>
    </source>
</evidence>
<dbReference type="AlphaFoldDB" id="A0A7C4LL61"/>
<comment type="caution">
    <text evidence="4">The sequence shown here is derived from an EMBL/GenBank/DDBJ whole genome shotgun (WGS) entry which is preliminary data.</text>
</comment>
<evidence type="ECO:0000313" key="4">
    <source>
        <dbReference type="EMBL" id="HGT39772.1"/>
    </source>
</evidence>
<keyword evidence="2" id="KW-0812">Transmembrane</keyword>
<feature type="transmembrane region" description="Helical" evidence="2">
    <location>
        <begin position="18"/>
        <end position="35"/>
    </location>
</feature>
<reference evidence="4" key="1">
    <citation type="journal article" date="2020" name="mSystems">
        <title>Genome- and Community-Level Interaction Insights into Carbon Utilization and Element Cycling Functions of Hydrothermarchaeota in Hydrothermal Sediment.</title>
        <authorList>
            <person name="Zhou Z."/>
            <person name="Liu Y."/>
            <person name="Xu W."/>
            <person name="Pan J."/>
            <person name="Luo Z.H."/>
            <person name="Li M."/>
        </authorList>
    </citation>
    <scope>NUCLEOTIDE SEQUENCE [LARGE SCALE GENOMIC DNA]</scope>
    <source>
        <strain evidence="4">SpSt-508</strain>
    </source>
</reference>
<dbReference type="EMBL" id="DSVQ01000015">
    <property type="protein sequence ID" value="HGT39772.1"/>
    <property type="molecule type" value="Genomic_DNA"/>
</dbReference>
<evidence type="ECO:0000259" key="3">
    <source>
        <dbReference type="Pfam" id="PF20382"/>
    </source>
</evidence>
<feature type="region of interest" description="Disordered" evidence="1">
    <location>
        <begin position="271"/>
        <end position="298"/>
    </location>
</feature>
<dbReference type="InterPro" id="IPR046499">
    <property type="entry name" value="DUF6677"/>
</dbReference>
<organism evidence="4">
    <name type="scientific">Schlesneria paludicola</name>
    <dbReference type="NCBI Taxonomy" id="360056"/>
    <lineage>
        <taxon>Bacteria</taxon>
        <taxon>Pseudomonadati</taxon>
        <taxon>Planctomycetota</taxon>
        <taxon>Planctomycetia</taxon>
        <taxon>Planctomycetales</taxon>
        <taxon>Planctomycetaceae</taxon>
        <taxon>Schlesneria</taxon>
    </lineage>
</organism>
<keyword evidence="2" id="KW-0472">Membrane</keyword>
<keyword evidence="2" id="KW-1133">Transmembrane helix</keyword>
<proteinExistence type="predicted"/>